<proteinExistence type="predicted"/>
<dbReference type="EMBL" id="CP035708">
    <property type="protein sequence ID" value="QEN00873.1"/>
    <property type="molecule type" value="Genomic_DNA"/>
</dbReference>
<dbReference type="KEGG" id="snn:EWH46_08860"/>
<protein>
    <submittedName>
        <fullName evidence="1">DNA polymerase III subunit delta</fullName>
    </submittedName>
</protein>
<dbReference type="AlphaFoldDB" id="A0A5C1PYI0"/>
<evidence type="ECO:0000313" key="2">
    <source>
        <dbReference type="Proteomes" id="UP000323522"/>
    </source>
</evidence>
<accession>A0A5C1PYI0</accession>
<dbReference type="Pfam" id="PF13177">
    <property type="entry name" value="DNA_pol3_delta2"/>
    <property type="match status" value="1"/>
</dbReference>
<reference evidence="1 2" key="1">
    <citation type="submission" date="2019-02" db="EMBL/GenBank/DDBJ databases">
        <title>Complete Genome Sequence and Methylome Analysis of Sphaerotilus natans subsp. sulfidivorans D-507.</title>
        <authorList>
            <person name="Fomenkov A."/>
            <person name="Gridneva E."/>
            <person name="Smolyakov D."/>
            <person name="Dubinina G."/>
            <person name="Vincze T."/>
            <person name="Grabovich M."/>
            <person name="Roberts R.J."/>
        </authorList>
    </citation>
    <scope>NUCLEOTIDE SEQUENCE [LARGE SCALE GENOMIC DNA]</scope>
    <source>
        <strain evidence="1 2">D-507</strain>
    </source>
</reference>
<gene>
    <name evidence="1" type="ORF">EWH46_08860</name>
</gene>
<dbReference type="PANTHER" id="PTHR11669:SF8">
    <property type="entry name" value="DNA POLYMERASE III SUBUNIT DELTA"/>
    <property type="match status" value="1"/>
</dbReference>
<dbReference type="OrthoDB" id="9811073at2"/>
<name>A0A5C1PYI0_9BURK</name>
<dbReference type="InterPro" id="IPR027417">
    <property type="entry name" value="P-loop_NTPase"/>
</dbReference>
<dbReference type="InterPro" id="IPR050238">
    <property type="entry name" value="DNA_Rep/Repair_Clamp_Loader"/>
</dbReference>
<dbReference type="GO" id="GO:0006261">
    <property type="term" value="P:DNA-templated DNA replication"/>
    <property type="evidence" value="ECO:0007669"/>
    <property type="project" value="TreeGrafter"/>
</dbReference>
<dbReference type="Gene3D" id="3.40.50.300">
    <property type="entry name" value="P-loop containing nucleotide triphosphate hydrolases"/>
    <property type="match status" value="1"/>
</dbReference>
<dbReference type="PANTHER" id="PTHR11669">
    <property type="entry name" value="REPLICATION FACTOR C / DNA POLYMERASE III GAMMA-TAU SUBUNIT"/>
    <property type="match status" value="1"/>
</dbReference>
<dbReference type="GO" id="GO:0009360">
    <property type="term" value="C:DNA polymerase III complex"/>
    <property type="evidence" value="ECO:0007669"/>
    <property type="project" value="TreeGrafter"/>
</dbReference>
<sequence length="361" mass="38801">MHARGGRRADRCRAGGARVVSSALHPWLDTPLREALSHQQAHALLVQGAQDRGPLDFSIALARAWLCETPARQRPGGLACGRCGGCHLVDERSHPDLRLLVPESLRAAAGLPADEAGESGSAKTRKPSREIKVDAVRAALEFIGLTPSRAGLKVLLIHPAEELNLVAANALLKTLEEPPGPMRFVLGCGAPQALLPTLRSRCQSVVLPRPDREAALAWLQAQGLQDAAIVLDACGGEPLRALEQAREGRDAEAWRRFPSQVMQGDGAGLAGWPLPVLVEALQRLCEDRLRQALGLPARSFPQLEPLKAPVATARMIATLTETAAWLRTRAAQADHPWSAPLAIEALLQRTRSALDARSRPL</sequence>
<evidence type="ECO:0000313" key="1">
    <source>
        <dbReference type="EMBL" id="QEN00873.1"/>
    </source>
</evidence>
<organism evidence="1 2">
    <name type="scientific">Sphaerotilus sulfidivorans</name>
    <dbReference type="NCBI Taxonomy" id="639200"/>
    <lineage>
        <taxon>Bacteria</taxon>
        <taxon>Pseudomonadati</taxon>
        <taxon>Pseudomonadota</taxon>
        <taxon>Betaproteobacteria</taxon>
        <taxon>Burkholderiales</taxon>
        <taxon>Sphaerotilaceae</taxon>
        <taxon>Sphaerotilus</taxon>
    </lineage>
</organism>
<dbReference type="Proteomes" id="UP000323522">
    <property type="component" value="Chromosome"/>
</dbReference>
<dbReference type="SUPFAM" id="SSF52540">
    <property type="entry name" value="P-loop containing nucleoside triphosphate hydrolases"/>
    <property type="match status" value="1"/>
</dbReference>